<dbReference type="Proteomes" id="UP000267223">
    <property type="component" value="Unassembled WGS sequence"/>
</dbReference>
<dbReference type="GO" id="GO:0009117">
    <property type="term" value="P:nucleotide metabolic process"/>
    <property type="evidence" value="ECO:0007669"/>
    <property type="project" value="UniProtKB-KW"/>
</dbReference>
<dbReference type="RefSeq" id="WP_123120909.1">
    <property type="nucleotide sequence ID" value="NZ_RJJR01000009.1"/>
</dbReference>
<feature type="site" description="Important for substrate specificity" evidence="4">
    <location>
        <position position="73"/>
    </location>
</feature>
<sequence>MKKIILASGSPRRKQLLELAGIPFEVVVSNIDESFSPEMDPFQVAKYIAEKKALSVQKTLVNGDAYTIIAADTVVVLNHEFLGKPADRGEAIHILSKLSGKIHHVITGVCILSGSYKNVFEVKTEVEFFPLTKEKIEYYVDTYKPYDKAGAYAIQEWIGAVGIKSIKGDFYNVMGLPISGVVAELEKLHHQ</sequence>
<comment type="similarity">
    <text evidence="4">Belongs to the Maf family. YhdE subfamily.</text>
</comment>
<dbReference type="OrthoDB" id="9807767at2"/>
<dbReference type="EMBL" id="RJJR01000009">
    <property type="protein sequence ID" value="RNI35629.1"/>
    <property type="molecule type" value="Genomic_DNA"/>
</dbReference>
<comment type="catalytic activity">
    <reaction evidence="4">
        <text>UTP + H2O = UMP + diphosphate + H(+)</text>
        <dbReference type="Rhea" id="RHEA:29395"/>
        <dbReference type="ChEBI" id="CHEBI:15377"/>
        <dbReference type="ChEBI" id="CHEBI:15378"/>
        <dbReference type="ChEBI" id="CHEBI:33019"/>
        <dbReference type="ChEBI" id="CHEBI:46398"/>
        <dbReference type="ChEBI" id="CHEBI:57865"/>
        <dbReference type="EC" id="3.6.1.9"/>
    </reaction>
</comment>
<evidence type="ECO:0000256" key="2">
    <source>
        <dbReference type="ARBA" id="ARBA00022801"/>
    </source>
</evidence>
<dbReference type="EC" id="3.6.1.9" evidence="4"/>
<feature type="site" description="Important for substrate specificity" evidence="4">
    <location>
        <position position="155"/>
    </location>
</feature>
<dbReference type="InterPro" id="IPR003697">
    <property type="entry name" value="Maf-like"/>
</dbReference>
<evidence type="ECO:0000313" key="6">
    <source>
        <dbReference type="Proteomes" id="UP000267223"/>
    </source>
</evidence>
<dbReference type="PIRSF" id="PIRSF006305">
    <property type="entry name" value="Maf"/>
    <property type="match status" value="1"/>
</dbReference>
<keyword evidence="4" id="KW-0963">Cytoplasm</keyword>
<dbReference type="Pfam" id="PF02545">
    <property type="entry name" value="Maf"/>
    <property type="match status" value="1"/>
</dbReference>
<evidence type="ECO:0000256" key="3">
    <source>
        <dbReference type="ARBA" id="ARBA00023080"/>
    </source>
</evidence>
<keyword evidence="6" id="KW-1185">Reference proteome</keyword>
<dbReference type="NCBIfam" id="TIGR00172">
    <property type="entry name" value="maf"/>
    <property type="match status" value="1"/>
</dbReference>
<evidence type="ECO:0000256" key="1">
    <source>
        <dbReference type="ARBA" id="ARBA00001968"/>
    </source>
</evidence>
<comment type="caution">
    <text evidence="4">Lacks conserved residue(s) required for the propagation of feature annotation.</text>
</comment>
<comment type="caution">
    <text evidence="5">The sequence shown here is derived from an EMBL/GenBank/DDBJ whole genome shotgun (WGS) entry which is preliminary data.</text>
</comment>
<organism evidence="5 6">
    <name type="scientific">Hanamia caeni</name>
    <dbReference type="NCBI Taxonomy" id="2294116"/>
    <lineage>
        <taxon>Bacteria</taxon>
        <taxon>Pseudomonadati</taxon>
        <taxon>Bacteroidota</taxon>
        <taxon>Chitinophagia</taxon>
        <taxon>Chitinophagales</taxon>
        <taxon>Chitinophagaceae</taxon>
        <taxon>Hanamia</taxon>
    </lineage>
</organism>
<accession>A0A3M9NCW3</accession>
<dbReference type="GO" id="GO:0036218">
    <property type="term" value="F:dTTP diphosphatase activity"/>
    <property type="evidence" value="ECO:0007669"/>
    <property type="project" value="RHEA"/>
</dbReference>
<dbReference type="PANTHER" id="PTHR43213">
    <property type="entry name" value="BIFUNCTIONAL DTTP/UTP PYROPHOSPHATASE/METHYLTRANSFERASE PROTEIN-RELATED"/>
    <property type="match status" value="1"/>
</dbReference>
<evidence type="ECO:0000256" key="4">
    <source>
        <dbReference type="HAMAP-Rule" id="MF_00528"/>
    </source>
</evidence>
<reference evidence="5 6" key="1">
    <citation type="submission" date="2018-11" db="EMBL/GenBank/DDBJ databases">
        <title>Draft genome sequence of Ferruginibacter sp. BO-59.</title>
        <authorList>
            <person name="Im W.T."/>
        </authorList>
    </citation>
    <scope>NUCLEOTIDE SEQUENCE [LARGE SCALE GENOMIC DNA]</scope>
    <source>
        <strain evidence="5 6">BO-59</strain>
    </source>
</reference>
<dbReference type="GO" id="GO:0036221">
    <property type="term" value="F:UTP diphosphatase activity"/>
    <property type="evidence" value="ECO:0007669"/>
    <property type="project" value="RHEA"/>
</dbReference>
<comment type="cofactor">
    <cofactor evidence="1 4">
        <name>a divalent metal cation</name>
        <dbReference type="ChEBI" id="CHEBI:60240"/>
    </cofactor>
</comment>
<comment type="catalytic activity">
    <reaction evidence="4">
        <text>dTTP + H2O = dTMP + diphosphate + H(+)</text>
        <dbReference type="Rhea" id="RHEA:28534"/>
        <dbReference type="ChEBI" id="CHEBI:15377"/>
        <dbReference type="ChEBI" id="CHEBI:15378"/>
        <dbReference type="ChEBI" id="CHEBI:33019"/>
        <dbReference type="ChEBI" id="CHEBI:37568"/>
        <dbReference type="ChEBI" id="CHEBI:63528"/>
        <dbReference type="EC" id="3.6.1.9"/>
    </reaction>
</comment>
<keyword evidence="2 4" id="KW-0378">Hydrolase</keyword>
<protein>
    <recommendedName>
        <fullName evidence="4">dTTP/UTP pyrophosphatase</fullName>
        <shortName evidence="4">dTTPase/UTPase</shortName>
        <ecNumber evidence="4">3.6.1.9</ecNumber>
    </recommendedName>
    <alternativeName>
        <fullName evidence="4">Nucleoside triphosphate pyrophosphatase</fullName>
    </alternativeName>
    <alternativeName>
        <fullName evidence="4">Nucleotide pyrophosphatase</fullName>
        <shortName evidence="4">Nucleotide PPase</shortName>
    </alternativeName>
</protein>
<dbReference type="SUPFAM" id="SSF52972">
    <property type="entry name" value="ITPase-like"/>
    <property type="match status" value="1"/>
</dbReference>
<dbReference type="Gene3D" id="3.90.950.10">
    <property type="match status" value="1"/>
</dbReference>
<dbReference type="HAMAP" id="MF_00528">
    <property type="entry name" value="Maf"/>
    <property type="match status" value="1"/>
</dbReference>
<feature type="active site" description="Proton acceptor" evidence="4">
    <location>
        <position position="72"/>
    </location>
</feature>
<evidence type="ECO:0000313" key="5">
    <source>
        <dbReference type="EMBL" id="RNI35629.1"/>
    </source>
</evidence>
<comment type="function">
    <text evidence="4">Nucleoside triphosphate pyrophosphatase that hydrolyzes dTTP and UTP. May have a dual role in cell division arrest and in preventing the incorporation of modified nucleotides into cellular nucleic acids.</text>
</comment>
<dbReference type="GO" id="GO:0005737">
    <property type="term" value="C:cytoplasm"/>
    <property type="evidence" value="ECO:0007669"/>
    <property type="project" value="UniProtKB-SubCell"/>
</dbReference>
<comment type="subcellular location">
    <subcellularLocation>
        <location evidence="4">Cytoplasm</location>
    </subcellularLocation>
</comment>
<proteinExistence type="inferred from homology"/>
<feature type="site" description="Important for substrate specificity" evidence="4">
    <location>
        <position position="12"/>
    </location>
</feature>
<dbReference type="InterPro" id="IPR029001">
    <property type="entry name" value="ITPase-like_fam"/>
</dbReference>
<name>A0A3M9NCW3_9BACT</name>
<dbReference type="AlphaFoldDB" id="A0A3M9NCW3"/>
<dbReference type="PANTHER" id="PTHR43213:SF5">
    <property type="entry name" value="BIFUNCTIONAL DTTP_UTP PYROPHOSPHATASE_METHYLTRANSFERASE PROTEIN-RELATED"/>
    <property type="match status" value="1"/>
</dbReference>
<gene>
    <name evidence="5" type="primary">maf</name>
    <name evidence="5" type="ORF">EFY79_11715</name>
</gene>
<dbReference type="CDD" id="cd00555">
    <property type="entry name" value="Maf"/>
    <property type="match status" value="1"/>
</dbReference>
<keyword evidence="3 4" id="KW-0546">Nucleotide metabolism</keyword>